<sequence>MIPLFFGAEPLSRPSDGYQSLFAMHLLANLLSISSLVLPRQEPTLPANFDVGYWDLFLSGGSSSSGYSWHDVYSTYSGTPNVTVHCTYTKGPTTSAAGETLCDEMVSDVVISNTTSFRYQWNGASGLHNMTIQQTVEIVVSGVKTLVNITGTAPVDFGCGLGFNRLASSANICPLNIALVYRPREPPAALGPSLTPIPLTADSSGKANEQKFDCGRVIKGGANGLRDHRLNSAVHNKDTTKRVAKRTVTKKKGTASSSSSDGATGTWAVDKTSYRPRYMGSGGGMDWSICDKDCGWCGSCMDTAIVVWD</sequence>
<dbReference type="AlphaFoldDB" id="A0AA39XUS4"/>
<keyword evidence="3" id="KW-1185">Reference proteome</keyword>
<feature type="compositionally biased region" description="Low complexity" evidence="1">
    <location>
        <begin position="254"/>
        <end position="266"/>
    </location>
</feature>
<evidence type="ECO:0000256" key="1">
    <source>
        <dbReference type="SAM" id="MobiDB-lite"/>
    </source>
</evidence>
<gene>
    <name evidence="2" type="ORF">B0T16DRAFT_514511</name>
</gene>
<dbReference type="Proteomes" id="UP001174936">
    <property type="component" value="Unassembled WGS sequence"/>
</dbReference>
<comment type="caution">
    <text evidence="2">The sequence shown here is derived from an EMBL/GenBank/DDBJ whole genome shotgun (WGS) entry which is preliminary data.</text>
</comment>
<feature type="region of interest" description="Disordered" evidence="1">
    <location>
        <begin position="237"/>
        <end position="266"/>
    </location>
</feature>
<name>A0AA39XUS4_9PEZI</name>
<evidence type="ECO:0000313" key="3">
    <source>
        <dbReference type="Proteomes" id="UP001174936"/>
    </source>
</evidence>
<protein>
    <submittedName>
        <fullName evidence="2">Uncharacterized protein</fullName>
    </submittedName>
</protein>
<proteinExistence type="predicted"/>
<dbReference type="EMBL" id="JAULSV010000006">
    <property type="protein sequence ID" value="KAK0640619.1"/>
    <property type="molecule type" value="Genomic_DNA"/>
</dbReference>
<evidence type="ECO:0000313" key="2">
    <source>
        <dbReference type="EMBL" id="KAK0640619.1"/>
    </source>
</evidence>
<accession>A0AA39XUS4</accession>
<organism evidence="2 3">
    <name type="scientific">Cercophora newfieldiana</name>
    <dbReference type="NCBI Taxonomy" id="92897"/>
    <lineage>
        <taxon>Eukaryota</taxon>
        <taxon>Fungi</taxon>
        <taxon>Dikarya</taxon>
        <taxon>Ascomycota</taxon>
        <taxon>Pezizomycotina</taxon>
        <taxon>Sordariomycetes</taxon>
        <taxon>Sordariomycetidae</taxon>
        <taxon>Sordariales</taxon>
        <taxon>Lasiosphaeriaceae</taxon>
        <taxon>Cercophora</taxon>
    </lineage>
</organism>
<feature type="compositionally biased region" description="Basic residues" evidence="1">
    <location>
        <begin position="242"/>
        <end position="253"/>
    </location>
</feature>
<reference evidence="2" key="1">
    <citation type="submission" date="2023-06" db="EMBL/GenBank/DDBJ databases">
        <title>Genome-scale phylogeny and comparative genomics of the fungal order Sordariales.</title>
        <authorList>
            <consortium name="Lawrence Berkeley National Laboratory"/>
            <person name="Hensen N."/>
            <person name="Bonometti L."/>
            <person name="Westerberg I."/>
            <person name="Brannstrom I.O."/>
            <person name="Guillou S."/>
            <person name="Cros-Aarteil S."/>
            <person name="Calhoun S."/>
            <person name="Haridas S."/>
            <person name="Kuo A."/>
            <person name="Mondo S."/>
            <person name="Pangilinan J."/>
            <person name="Riley R."/>
            <person name="Labutti K."/>
            <person name="Andreopoulos B."/>
            <person name="Lipzen A."/>
            <person name="Chen C."/>
            <person name="Yanf M."/>
            <person name="Daum C."/>
            <person name="Ng V."/>
            <person name="Clum A."/>
            <person name="Steindorff A."/>
            <person name="Ohm R."/>
            <person name="Martin F."/>
            <person name="Silar P."/>
            <person name="Natvig D."/>
            <person name="Lalanne C."/>
            <person name="Gautier V."/>
            <person name="Ament-Velasquez S.L."/>
            <person name="Kruys A."/>
            <person name="Hutchinson M.I."/>
            <person name="Powell A.J."/>
            <person name="Barry K."/>
            <person name="Miller A.N."/>
            <person name="Grigoriev I.V."/>
            <person name="Debuchy R."/>
            <person name="Gladieux P."/>
            <person name="Thoren M.H."/>
            <person name="Johannesson H."/>
        </authorList>
    </citation>
    <scope>NUCLEOTIDE SEQUENCE</scope>
    <source>
        <strain evidence="2">SMH2532-1</strain>
    </source>
</reference>